<accession>A0A4U1BUV2</accession>
<evidence type="ECO:0000313" key="3">
    <source>
        <dbReference type="Proteomes" id="UP000308181"/>
    </source>
</evidence>
<gene>
    <name evidence="2" type="ORF">FA046_15360</name>
</gene>
<sequence>MSVKREIKCLHCKEWTLWRGEIYDRCLYCGEFLQNEDFIKKVETDIRTQVKEENDLFHIKPTDKEFTKKSKKFLRRFRKVFVVAQAALIAFMSLLLWLIGLMST</sequence>
<organism evidence="2 3">
    <name type="scientific">Pedobacter cryophilus</name>
    <dbReference type="NCBI Taxonomy" id="2571271"/>
    <lineage>
        <taxon>Bacteria</taxon>
        <taxon>Pseudomonadati</taxon>
        <taxon>Bacteroidota</taxon>
        <taxon>Sphingobacteriia</taxon>
        <taxon>Sphingobacteriales</taxon>
        <taxon>Sphingobacteriaceae</taxon>
        <taxon>Pedobacter</taxon>
    </lineage>
</organism>
<dbReference type="AlphaFoldDB" id="A0A4U1BUV2"/>
<comment type="caution">
    <text evidence="2">The sequence shown here is derived from an EMBL/GenBank/DDBJ whole genome shotgun (WGS) entry which is preliminary data.</text>
</comment>
<dbReference type="EMBL" id="SWBP01000006">
    <property type="protein sequence ID" value="TKB96042.1"/>
    <property type="molecule type" value="Genomic_DNA"/>
</dbReference>
<keyword evidence="3" id="KW-1185">Reference proteome</keyword>
<reference evidence="2 3" key="1">
    <citation type="submission" date="2019-04" db="EMBL/GenBank/DDBJ databases">
        <title>Pedobacter sp. AR-3-17 sp. nov., isolated from Arctic soil.</title>
        <authorList>
            <person name="Dahal R.H."/>
            <person name="Kim D.-U."/>
        </authorList>
    </citation>
    <scope>NUCLEOTIDE SEQUENCE [LARGE SCALE GENOMIC DNA]</scope>
    <source>
        <strain evidence="2 3">AR-3-17</strain>
    </source>
</reference>
<proteinExistence type="predicted"/>
<dbReference type="OrthoDB" id="772995at2"/>
<keyword evidence="1" id="KW-1133">Transmembrane helix</keyword>
<dbReference type="RefSeq" id="WP_136827417.1">
    <property type="nucleotide sequence ID" value="NZ_SWBP01000006.1"/>
</dbReference>
<dbReference type="Proteomes" id="UP000308181">
    <property type="component" value="Unassembled WGS sequence"/>
</dbReference>
<feature type="transmembrane region" description="Helical" evidence="1">
    <location>
        <begin position="80"/>
        <end position="99"/>
    </location>
</feature>
<keyword evidence="1" id="KW-0812">Transmembrane</keyword>
<evidence type="ECO:0000313" key="2">
    <source>
        <dbReference type="EMBL" id="TKB96042.1"/>
    </source>
</evidence>
<protein>
    <submittedName>
        <fullName evidence="2">Uncharacterized protein</fullName>
    </submittedName>
</protein>
<keyword evidence="1" id="KW-0472">Membrane</keyword>
<name>A0A4U1BUV2_9SPHI</name>
<evidence type="ECO:0000256" key="1">
    <source>
        <dbReference type="SAM" id="Phobius"/>
    </source>
</evidence>